<dbReference type="InterPro" id="IPR014729">
    <property type="entry name" value="Rossmann-like_a/b/a_fold"/>
</dbReference>
<dbReference type="EMBL" id="WTYY01000003">
    <property type="protein sequence ID" value="MXO88419.1"/>
    <property type="molecule type" value="Genomic_DNA"/>
</dbReference>
<keyword evidence="11" id="KW-1185">Reference proteome</keyword>
<dbReference type="OrthoDB" id="9763290at2"/>
<evidence type="ECO:0000256" key="7">
    <source>
        <dbReference type="ARBA" id="ARBA00048741"/>
    </source>
</evidence>
<dbReference type="PANTHER" id="PTHR43284">
    <property type="entry name" value="ASPARAGINE SYNTHETASE (GLUTAMINE-HYDROLYZING)"/>
    <property type="match status" value="1"/>
</dbReference>
<evidence type="ECO:0000256" key="1">
    <source>
        <dbReference type="ARBA" id="ARBA00005187"/>
    </source>
</evidence>
<keyword evidence="5 8" id="KW-0067">ATP-binding</keyword>
<keyword evidence="6" id="KW-0315">Glutamine amidotransferase</keyword>
<dbReference type="GO" id="GO:0005524">
    <property type="term" value="F:ATP binding"/>
    <property type="evidence" value="ECO:0007669"/>
    <property type="project" value="UniProtKB-KW"/>
</dbReference>
<dbReference type="SUPFAM" id="SSF56235">
    <property type="entry name" value="N-terminal nucleophile aminohydrolases (Ntn hydrolases)"/>
    <property type="match status" value="1"/>
</dbReference>
<dbReference type="InterPro" id="IPR017932">
    <property type="entry name" value="GATase_2_dom"/>
</dbReference>
<dbReference type="InterPro" id="IPR006426">
    <property type="entry name" value="Asn_synth_AEB"/>
</dbReference>
<sequence length="632" mass="71198">MAGIAGIFHAGGKPATRQAITAAGEAMRYRGPDGITHWIGARAALAHCRMCTTPESLEECQPAANDASEDAAIVLVMDGFLSNWEELRRDFTARGIRLRNRSDAELALRAYEVWGEDCPRHLDGEFALIVSDARNHSLFACTDHQGLRTLHWHWDGATLFLATDVAGVLAAMEQAPSVNLGYFTEILADEWYSLDETVWKGVMRLPPAHSLRLGRGEPRLTEYWQVSPEISIVYADERDYAEHYRELLFDCVRRTSRSHLPLAIEVSGGLDSSALYCVGHELDRQGRLLAPEMRGYALAGIPGTGSDELAYVNAVEEHVGRVIQREPLFLAGLDWYERRSRLDRDLPPRPNAAMGLNMQQRLVADGCRVSINGHGGDQWLDGTQNYYFEMMAAGQWKQLASAYGADCRSYGWRPATGFLTRYGIWQFAPDGLRRLRKALAPQQNDDCNGWVLSPQAGKELAERKDRYFAPLPKPARLRYKQQKHLFPYLPLALSQGERQLAHVGAEPRSPMLSRAFIEFSAATPEHIRLRGGERRRVHRTGLRGILPELVRNRADKAEFSASIEHSAAEFTKFVTQPMPTAIHQLIDSEDLSKILSSYCNAPIDQRPLWQVWSLYEIYLILRLNQPLEVQNP</sequence>
<evidence type="ECO:0000256" key="2">
    <source>
        <dbReference type="ARBA" id="ARBA00005752"/>
    </source>
</evidence>
<dbReference type="InterPro" id="IPR033738">
    <property type="entry name" value="AsnB_N"/>
</dbReference>
<evidence type="ECO:0000256" key="5">
    <source>
        <dbReference type="ARBA" id="ARBA00022840"/>
    </source>
</evidence>
<protein>
    <recommendedName>
        <fullName evidence="3">asparagine synthase (glutamine-hydrolyzing)</fullName>
        <ecNumber evidence="3">6.3.5.4</ecNumber>
    </recommendedName>
</protein>
<evidence type="ECO:0000256" key="4">
    <source>
        <dbReference type="ARBA" id="ARBA00022741"/>
    </source>
</evidence>
<dbReference type="Proteomes" id="UP000435243">
    <property type="component" value="Unassembled WGS sequence"/>
</dbReference>
<dbReference type="PANTHER" id="PTHR43284:SF1">
    <property type="entry name" value="ASPARAGINE SYNTHETASE"/>
    <property type="match status" value="1"/>
</dbReference>
<comment type="caution">
    <text evidence="10">The sequence shown here is derived from an EMBL/GenBank/DDBJ whole genome shotgun (WGS) entry which is preliminary data.</text>
</comment>
<proteinExistence type="inferred from homology"/>
<dbReference type="GO" id="GO:0006529">
    <property type="term" value="P:asparagine biosynthetic process"/>
    <property type="evidence" value="ECO:0007669"/>
    <property type="project" value="InterPro"/>
</dbReference>
<dbReference type="InterPro" id="IPR051786">
    <property type="entry name" value="ASN_synthetase/amidase"/>
</dbReference>
<dbReference type="InterPro" id="IPR001962">
    <property type="entry name" value="Asn_synthase"/>
</dbReference>
<dbReference type="AlphaFoldDB" id="A0A844ZS40"/>
<dbReference type="SUPFAM" id="SSF52402">
    <property type="entry name" value="Adenine nucleotide alpha hydrolases-like"/>
    <property type="match status" value="1"/>
</dbReference>
<evidence type="ECO:0000259" key="9">
    <source>
        <dbReference type="PROSITE" id="PS51278"/>
    </source>
</evidence>
<evidence type="ECO:0000256" key="6">
    <source>
        <dbReference type="ARBA" id="ARBA00022962"/>
    </source>
</evidence>
<comment type="pathway">
    <text evidence="1">Amino-acid biosynthesis; L-asparagine biosynthesis; L-asparagine from L-aspartate (L-Gln route): step 1/1.</text>
</comment>
<dbReference type="EC" id="6.3.5.4" evidence="3"/>
<dbReference type="Gene3D" id="3.40.50.620">
    <property type="entry name" value="HUPs"/>
    <property type="match status" value="2"/>
</dbReference>
<name>A0A844ZS40_9SPHN</name>
<feature type="domain" description="Glutamine amidotransferase type-2" evidence="9">
    <location>
        <begin position="2"/>
        <end position="216"/>
    </location>
</feature>
<gene>
    <name evidence="10" type="ORF">GRI32_06665</name>
</gene>
<dbReference type="Pfam" id="PF00733">
    <property type="entry name" value="Asn_synthase"/>
    <property type="match status" value="1"/>
</dbReference>
<evidence type="ECO:0000313" key="11">
    <source>
        <dbReference type="Proteomes" id="UP000435243"/>
    </source>
</evidence>
<accession>A0A844ZS40</accession>
<organism evidence="10 11">
    <name type="scientific">Alteraurantiacibacter aestuarii</name>
    <dbReference type="NCBI Taxonomy" id="650004"/>
    <lineage>
        <taxon>Bacteria</taxon>
        <taxon>Pseudomonadati</taxon>
        <taxon>Pseudomonadota</taxon>
        <taxon>Alphaproteobacteria</taxon>
        <taxon>Sphingomonadales</taxon>
        <taxon>Erythrobacteraceae</taxon>
        <taxon>Alteraurantiacibacter</taxon>
    </lineage>
</organism>
<dbReference type="PROSITE" id="PS51278">
    <property type="entry name" value="GATASE_TYPE_2"/>
    <property type="match status" value="1"/>
</dbReference>
<keyword evidence="4 8" id="KW-0547">Nucleotide-binding</keyword>
<reference evidence="10 11" key="1">
    <citation type="submission" date="2019-12" db="EMBL/GenBank/DDBJ databases">
        <title>Genomic-based taxomic classification of the family Erythrobacteraceae.</title>
        <authorList>
            <person name="Xu L."/>
        </authorList>
    </citation>
    <scope>NUCLEOTIDE SEQUENCE [LARGE SCALE GENOMIC DNA]</scope>
    <source>
        <strain evidence="10 11">JCM 16339</strain>
    </source>
</reference>
<dbReference type="CDD" id="cd00712">
    <property type="entry name" value="AsnB"/>
    <property type="match status" value="1"/>
</dbReference>
<evidence type="ECO:0000256" key="3">
    <source>
        <dbReference type="ARBA" id="ARBA00012737"/>
    </source>
</evidence>
<evidence type="ECO:0000256" key="8">
    <source>
        <dbReference type="PIRSR" id="PIRSR001589-2"/>
    </source>
</evidence>
<feature type="binding site" evidence="8">
    <location>
        <position position="103"/>
    </location>
    <ligand>
        <name>L-glutamine</name>
        <dbReference type="ChEBI" id="CHEBI:58359"/>
    </ligand>
</feature>
<dbReference type="InterPro" id="IPR029055">
    <property type="entry name" value="Ntn_hydrolases_N"/>
</dbReference>
<dbReference type="GO" id="GO:0004066">
    <property type="term" value="F:asparagine synthase (glutamine-hydrolyzing) activity"/>
    <property type="evidence" value="ECO:0007669"/>
    <property type="project" value="UniProtKB-EC"/>
</dbReference>
<evidence type="ECO:0000313" key="10">
    <source>
        <dbReference type="EMBL" id="MXO88419.1"/>
    </source>
</evidence>
<dbReference type="PIRSF" id="PIRSF001589">
    <property type="entry name" value="Asn_synthetase_glu-h"/>
    <property type="match status" value="1"/>
</dbReference>
<dbReference type="Gene3D" id="3.60.20.10">
    <property type="entry name" value="Glutamine Phosphoribosylpyrophosphate, subunit 1, domain 1"/>
    <property type="match status" value="1"/>
</dbReference>
<dbReference type="RefSeq" id="WP_160590627.1">
    <property type="nucleotide sequence ID" value="NZ_BAAAFP010000001.1"/>
</dbReference>
<comment type="similarity">
    <text evidence="2">Belongs to the asparagine synthetase family.</text>
</comment>
<comment type="catalytic activity">
    <reaction evidence="7">
        <text>L-aspartate + L-glutamine + ATP + H2O = L-asparagine + L-glutamate + AMP + diphosphate + H(+)</text>
        <dbReference type="Rhea" id="RHEA:12228"/>
        <dbReference type="ChEBI" id="CHEBI:15377"/>
        <dbReference type="ChEBI" id="CHEBI:15378"/>
        <dbReference type="ChEBI" id="CHEBI:29985"/>
        <dbReference type="ChEBI" id="CHEBI:29991"/>
        <dbReference type="ChEBI" id="CHEBI:30616"/>
        <dbReference type="ChEBI" id="CHEBI:33019"/>
        <dbReference type="ChEBI" id="CHEBI:58048"/>
        <dbReference type="ChEBI" id="CHEBI:58359"/>
        <dbReference type="ChEBI" id="CHEBI:456215"/>
        <dbReference type="EC" id="6.3.5.4"/>
    </reaction>
</comment>
<dbReference type="Pfam" id="PF13537">
    <property type="entry name" value="GATase_7"/>
    <property type="match status" value="1"/>
</dbReference>